<keyword evidence="5" id="KW-0067">ATP-binding</keyword>
<dbReference type="GeneID" id="66130812"/>
<proteinExistence type="predicted"/>
<reference evidence="7 8" key="1">
    <citation type="submission" date="2019-06" db="EMBL/GenBank/DDBJ databases">
        <title>Complete genome sequence of Methanoculleus chikugoensis strain MG62.</title>
        <authorList>
            <person name="Asakawa S."/>
            <person name="Dianou D."/>
        </authorList>
    </citation>
    <scope>NUCLEOTIDE SEQUENCE [LARGE SCALE GENOMIC DNA]</scope>
    <source>
        <strain evidence="7 8">MG62</strain>
    </source>
</reference>
<dbReference type="Proteomes" id="UP000824969">
    <property type="component" value="Chromosome"/>
</dbReference>
<name>A0ABN5XHB6_9EURY</name>
<evidence type="ECO:0000256" key="1">
    <source>
        <dbReference type="ARBA" id="ARBA00022598"/>
    </source>
</evidence>
<keyword evidence="4" id="KW-0862">Zinc</keyword>
<accession>A0ABN5XHB6</accession>
<evidence type="ECO:0000256" key="6">
    <source>
        <dbReference type="ARBA" id="ARBA00025704"/>
    </source>
</evidence>
<keyword evidence="3" id="KW-0547">Nucleotide-binding</keyword>
<evidence type="ECO:0000256" key="2">
    <source>
        <dbReference type="ARBA" id="ARBA00022723"/>
    </source>
</evidence>
<keyword evidence="2" id="KW-0479">Metal-binding</keyword>
<dbReference type="PANTHER" id="PTHR42914">
    <property type="entry name" value="7-CYANO-7-DEAZAGUANINE SYNTHASE"/>
    <property type="match status" value="1"/>
</dbReference>
<dbReference type="RefSeq" id="WP_221058514.1">
    <property type="nucleotide sequence ID" value="NZ_AP019781.1"/>
</dbReference>
<keyword evidence="8" id="KW-1185">Reference proteome</keyword>
<evidence type="ECO:0000256" key="3">
    <source>
        <dbReference type="ARBA" id="ARBA00022741"/>
    </source>
</evidence>
<evidence type="ECO:0000256" key="5">
    <source>
        <dbReference type="ARBA" id="ARBA00022840"/>
    </source>
</evidence>
<evidence type="ECO:0008006" key="9">
    <source>
        <dbReference type="Google" id="ProtNLM"/>
    </source>
</evidence>
<evidence type="ECO:0000313" key="8">
    <source>
        <dbReference type="Proteomes" id="UP000824969"/>
    </source>
</evidence>
<comment type="pathway">
    <text evidence="6">Purine metabolism.</text>
</comment>
<evidence type="ECO:0000313" key="7">
    <source>
        <dbReference type="EMBL" id="BBL68108.1"/>
    </source>
</evidence>
<keyword evidence="1" id="KW-0436">Ligase</keyword>
<dbReference type="PANTHER" id="PTHR42914:SF1">
    <property type="entry name" value="7-CYANO-7-DEAZAGUANINE SYNTHASE"/>
    <property type="match status" value="1"/>
</dbReference>
<dbReference type="InterPro" id="IPR018317">
    <property type="entry name" value="QueC"/>
</dbReference>
<dbReference type="Pfam" id="PF06508">
    <property type="entry name" value="QueC"/>
    <property type="match status" value="1"/>
</dbReference>
<dbReference type="EMBL" id="AP019781">
    <property type="protein sequence ID" value="BBL68108.1"/>
    <property type="molecule type" value="Genomic_DNA"/>
</dbReference>
<evidence type="ECO:0000256" key="4">
    <source>
        <dbReference type="ARBA" id="ARBA00022833"/>
    </source>
</evidence>
<sequence length="409" mass="47246">MKIDKALVENYKLNINSGQINRFFFSEGKNAPVRKRLPARLDDFVRIIMYCNFIDRLNVCARDEQHQIEIPVYDLPFWKGEEEQLIKILWSLYRRDFSLDFLCDTSQKPKTQIQMKLFDEGQRELLLFSEGLDSIAAATEFPKATLVHVVKSTYTESHMKNVMNLFPERKIETITYGLRGENLPLDTGISNSRGLIFLGLASIHLYLNKSNTLITGENGVMMHNPPLFEGSKPTRTMDPNFVRLLQGLLSDIYGEDIQIKTPFLKMTKKEVLEIAKQNLKENFKTAIECSYSCFSQQPRGNETKMCGRCCACLLRTISIRSLQGYDNSTYERSPFSEDFSDGKGAVNVMDLMRFSRGVLQYKLPYVAAKIVKQDEELFHRFAQDVMDTIRNVPEKSYHLKIESERPIFL</sequence>
<gene>
    <name evidence="7" type="ORF">MchiMG62_12890</name>
</gene>
<organism evidence="7 8">
    <name type="scientific">Methanoculleus chikugoensis</name>
    <dbReference type="NCBI Taxonomy" id="118126"/>
    <lineage>
        <taxon>Archaea</taxon>
        <taxon>Methanobacteriati</taxon>
        <taxon>Methanobacteriota</taxon>
        <taxon>Stenosarchaea group</taxon>
        <taxon>Methanomicrobia</taxon>
        <taxon>Methanomicrobiales</taxon>
        <taxon>Methanomicrobiaceae</taxon>
        <taxon>Methanoculleus</taxon>
    </lineage>
</organism>
<protein>
    <recommendedName>
        <fullName evidence="9">7-cyano-7-deazaguanine synthase</fullName>
    </recommendedName>
</protein>